<keyword evidence="4" id="KW-1185">Reference proteome</keyword>
<protein>
    <recommendedName>
        <fullName evidence="5">SAM domain-containing protein</fullName>
    </recommendedName>
</protein>
<evidence type="ECO:0000313" key="3">
    <source>
        <dbReference type="EMBL" id="KAG7382309.1"/>
    </source>
</evidence>
<feature type="compositionally biased region" description="Polar residues" evidence="1">
    <location>
        <begin position="17"/>
        <end position="28"/>
    </location>
</feature>
<evidence type="ECO:0000256" key="2">
    <source>
        <dbReference type="SAM" id="Phobius"/>
    </source>
</evidence>
<dbReference type="Proteomes" id="UP000694044">
    <property type="component" value="Unassembled WGS sequence"/>
</dbReference>
<feature type="transmembrane region" description="Helical" evidence="2">
    <location>
        <begin position="199"/>
        <end position="226"/>
    </location>
</feature>
<keyword evidence="2" id="KW-0472">Membrane</keyword>
<sequence length="359" mass="39975">MQRTGTKQPQAGEEQKSNVVTPGQSSRPTPDVTRVSKPSTGTLLKTMVRVFNPLIMYDAYTFRWLGFDPHEHDNTREQAFTKVTNVGLISALVFTVWASWLDVVATTSFDSYGSSWAEDVKGIASAFLCTGMFFLLFSVINSVLVLLAVNETEDDYQAARLLQRLDLWFTLPSIYFYLGVGCGAFGFLIWFPAAFPIKYAAFNIATGLGIIALNAPYYQFLILCVYDTRVESNLKIPSHPAWLMRLPMLKRLRQNTTNDEATPAKPTVSRCVVPEVNCNEVSPQDPAIKLLATALESIGQGALLPLFIDKGWDHIDALAELQEHHVADIATLKPGHTARFLHRIRHHLVSTPSQEPESS</sequence>
<keyword evidence="2" id="KW-0812">Transmembrane</keyword>
<dbReference type="AlphaFoldDB" id="A0A8T1VQ53"/>
<evidence type="ECO:0000256" key="1">
    <source>
        <dbReference type="SAM" id="MobiDB-lite"/>
    </source>
</evidence>
<feature type="transmembrane region" description="Helical" evidence="2">
    <location>
        <begin position="167"/>
        <end position="193"/>
    </location>
</feature>
<dbReference type="OrthoDB" id="119101at2759"/>
<organism evidence="3 4">
    <name type="scientific">Phytophthora pseudosyringae</name>
    <dbReference type="NCBI Taxonomy" id="221518"/>
    <lineage>
        <taxon>Eukaryota</taxon>
        <taxon>Sar</taxon>
        <taxon>Stramenopiles</taxon>
        <taxon>Oomycota</taxon>
        <taxon>Peronosporomycetes</taxon>
        <taxon>Peronosporales</taxon>
        <taxon>Peronosporaceae</taxon>
        <taxon>Phytophthora</taxon>
    </lineage>
</organism>
<evidence type="ECO:0008006" key="5">
    <source>
        <dbReference type="Google" id="ProtNLM"/>
    </source>
</evidence>
<dbReference type="EMBL" id="JAGDFM010000212">
    <property type="protein sequence ID" value="KAG7382309.1"/>
    <property type="molecule type" value="Genomic_DNA"/>
</dbReference>
<feature type="transmembrane region" description="Helical" evidence="2">
    <location>
        <begin position="123"/>
        <end position="147"/>
    </location>
</feature>
<gene>
    <name evidence="3" type="ORF">PHYPSEUDO_005041</name>
</gene>
<feature type="region of interest" description="Disordered" evidence="1">
    <location>
        <begin position="1"/>
        <end position="38"/>
    </location>
</feature>
<comment type="caution">
    <text evidence="3">The sequence shown here is derived from an EMBL/GenBank/DDBJ whole genome shotgun (WGS) entry which is preliminary data.</text>
</comment>
<proteinExistence type="predicted"/>
<feature type="transmembrane region" description="Helical" evidence="2">
    <location>
        <begin position="83"/>
        <end position="103"/>
    </location>
</feature>
<accession>A0A8T1VQ53</accession>
<reference evidence="3" key="1">
    <citation type="submission" date="2021-02" db="EMBL/GenBank/DDBJ databases">
        <authorList>
            <person name="Palmer J.M."/>
        </authorList>
    </citation>
    <scope>NUCLEOTIDE SEQUENCE</scope>
    <source>
        <strain evidence="3">SCRP734</strain>
    </source>
</reference>
<evidence type="ECO:0000313" key="4">
    <source>
        <dbReference type="Proteomes" id="UP000694044"/>
    </source>
</evidence>
<name>A0A8T1VQ53_9STRA</name>
<keyword evidence="2" id="KW-1133">Transmembrane helix</keyword>